<dbReference type="RefSeq" id="WP_345418329.1">
    <property type="nucleotide sequence ID" value="NZ_BAABGT010000038.1"/>
</dbReference>
<keyword evidence="1" id="KW-0732">Signal</keyword>
<evidence type="ECO:0000313" key="2">
    <source>
        <dbReference type="EMBL" id="GAA4547525.1"/>
    </source>
</evidence>
<evidence type="ECO:0000256" key="1">
    <source>
        <dbReference type="SAM" id="SignalP"/>
    </source>
</evidence>
<feature type="signal peptide" evidence="1">
    <location>
        <begin position="1"/>
        <end position="21"/>
    </location>
</feature>
<proteinExistence type="predicted"/>
<evidence type="ECO:0000313" key="3">
    <source>
        <dbReference type="Proteomes" id="UP001501598"/>
    </source>
</evidence>
<protein>
    <recommendedName>
        <fullName evidence="4">EfeO-type cupredoxin-like domain-containing protein</fullName>
    </recommendedName>
</protein>
<gene>
    <name evidence="2" type="ORF">GCM10023175_31950</name>
</gene>
<feature type="chain" id="PRO_5045353068" description="EfeO-type cupredoxin-like domain-containing protein" evidence="1">
    <location>
        <begin position="22"/>
        <end position="135"/>
    </location>
</feature>
<accession>A0ABP8RSQ2</accession>
<sequence length="135" mass="13565">MIRRLLPPLLLVGAVAGCAQAAPTTAAAPTAAAQPAAPAAAGQVAPGTSARVLRVSFANGRVTGDTGTVPVALGERVRLEITSDTAEEAHLHGYDCEVRVPAGGTASIDLTADIPGEFELELHHSGAPLATLRVS</sequence>
<evidence type="ECO:0008006" key="4">
    <source>
        <dbReference type="Google" id="ProtNLM"/>
    </source>
</evidence>
<dbReference type="PROSITE" id="PS51257">
    <property type="entry name" value="PROKAR_LIPOPROTEIN"/>
    <property type="match status" value="1"/>
</dbReference>
<comment type="caution">
    <text evidence="2">The sequence shown here is derived from an EMBL/GenBank/DDBJ whole genome shotgun (WGS) entry which is preliminary data.</text>
</comment>
<dbReference type="InterPro" id="IPR008972">
    <property type="entry name" value="Cupredoxin"/>
</dbReference>
<dbReference type="Gene3D" id="2.60.40.420">
    <property type="entry name" value="Cupredoxins - blue copper proteins"/>
    <property type="match status" value="1"/>
</dbReference>
<dbReference type="Proteomes" id="UP001501598">
    <property type="component" value="Unassembled WGS sequence"/>
</dbReference>
<reference evidence="3" key="1">
    <citation type="journal article" date="2019" name="Int. J. Syst. Evol. Microbiol.">
        <title>The Global Catalogue of Microorganisms (GCM) 10K type strain sequencing project: providing services to taxonomists for standard genome sequencing and annotation.</title>
        <authorList>
            <consortium name="The Broad Institute Genomics Platform"/>
            <consortium name="The Broad Institute Genome Sequencing Center for Infectious Disease"/>
            <person name="Wu L."/>
            <person name="Ma J."/>
        </authorList>
    </citation>
    <scope>NUCLEOTIDE SEQUENCE [LARGE SCALE GENOMIC DNA]</scope>
    <source>
        <strain evidence="3">JCM 17906</strain>
    </source>
</reference>
<dbReference type="SUPFAM" id="SSF49503">
    <property type="entry name" value="Cupredoxins"/>
    <property type="match status" value="1"/>
</dbReference>
<organism evidence="2 3">
    <name type="scientific">Pseudonocardia xishanensis</name>
    <dbReference type="NCBI Taxonomy" id="630995"/>
    <lineage>
        <taxon>Bacteria</taxon>
        <taxon>Bacillati</taxon>
        <taxon>Actinomycetota</taxon>
        <taxon>Actinomycetes</taxon>
        <taxon>Pseudonocardiales</taxon>
        <taxon>Pseudonocardiaceae</taxon>
        <taxon>Pseudonocardia</taxon>
    </lineage>
</organism>
<name>A0ABP8RSQ2_9PSEU</name>
<dbReference type="EMBL" id="BAABGT010000038">
    <property type="protein sequence ID" value="GAA4547525.1"/>
    <property type="molecule type" value="Genomic_DNA"/>
</dbReference>
<keyword evidence="3" id="KW-1185">Reference proteome</keyword>